<keyword evidence="4 7" id="KW-0442">Lipid degradation</keyword>
<feature type="active site" description="Charge relay system" evidence="8">
    <location>
        <position position="345"/>
    </location>
</feature>
<dbReference type="SUPFAM" id="SSF53474">
    <property type="entry name" value="alpha/beta-Hydrolases"/>
    <property type="match status" value="1"/>
</dbReference>
<evidence type="ECO:0000256" key="5">
    <source>
        <dbReference type="ARBA" id="ARBA00023098"/>
    </source>
</evidence>
<dbReference type="GO" id="GO:0016788">
    <property type="term" value="F:hydrolase activity, acting on ester bonds"/>
    <property type="evidence" value="ECO:0007669"/>
    <property type="project" value="InterPro"/>
</dbReference>
<dbReference type="InterPro" id="IPR006693">
    <property type="entry name" value="AB_hydrolase_lipase"/>
</dbReference>
<keyword evidence="5" id="KW-0443">Lipid metabolism</keyword>
<keyword evidence="3 7" id="KW-0378">Hydrolase</keyword>
<organism evidence="11 12">
    <name type="scientific">Apolygus lucorum</name>
    <name type="common">Small green plant bug</name>
    <name type="synonym">Lygocoris lucorum</name>
    <dbReference type="NCBI Taxonomy" id="248454"/>
    <lineage>
        <taxon>Eukaryota</taxon>
        <taxon>Metazoa</taxon>
        <taxon>Ecdysozoa</taxon>
        <taxon>Arthropoda</taxon>
        <taxon>Hexapoda</taxon>
        <taxon>Insecta</taxon>
        <taxon>Pterygota</taxon>
        <taxon>Neoptera</taxon>
        <taxon>Paraneoptera</taxon>
        <taxon>Hemiptera</taxon>
        <taxon>Heteroptera</taxon>
        <taxon>Panheteroptera</taxon>
        <taxon>Cimicomorpha</taxon>
        <taxon>Miridae</taxon>
        <taxon>Mirini</taxon>
        <taxon>Apolygus</taxon>
    </lineage>
</organism>
<dbReference type="AlphaFoldDB" id="A0A8S9WZM5"/>
<dbReference type="Proteomes" id="UP000466442">
    <property type="component" value="Linkage Group LG12"/>
</dbReference>
<dbReference type="EMBL" id="WIXP02000012">
    <property type="protein sequence ID" value="KAF6201551.1"/>
    <property type="molecule type" value="Genomic_DNA"/>
</dbReference>
<evidence type="ECO:0000313" key="12">
    <source>
        <dbReference type="Proteomes" id="UP000466442"/>
    </source>
</evidence>
<keyword evidence="12" id="KW-1185">Reference proteome</keyword>
<dbReference type="InterPro" id="IPR029058">
    <property type="entry name" value="AB_hydrolase_fold"/>
</dbReference>
<dbReference type="PIRSF" id="PIRSF000862">
    <property type="entry name" value="Steryl_ester_lip"/>
    <property type="match status" value="1"/>
</dbReference>
<evidence type="ECO:0000256" key="8">
    <source>
        <dbReference type="PIRSR" id="PIRSR000862-1"/>
    </source>
</evidence>
<dbReference type="PANTHER" id="PTHR11005">
    <property type="entry name" value="LYSOSOMAL ACID LIPASE-RELATED"/>
    <property type="match status" value="1"/>
</dbReference>
<proteinExistence type="inferred from homology"/>
<accession>A0A8S9WZM5</accession>
<dbReference type="Pfam" id="PF04083">
    <property type="entry name" value="Abhydro_lipase"/>
    <property type="match status" value="1"/>
</dbReference>
<evidence type="ECO:0000256" key="1">
    <source>
        <dbReference type="ARBA" id="ARBA00010701"/>
    </source>
</evidence>
<name>A0A8S9WZM5_APOLU</name>
<evidence type="ECO:0000256" key="6">
    <source>
        <dbReference type="ARBA" id="ARBA00023180"/>
    </source>
</evidence>
<evidence type="ECO:0000256" key="7">
    <source>
        <dbReference type="PIRNR" id="PIRNR000862"/>
    </source>
</evidence>
<protein>
    <recommendedName>
        <fullName evidence="7">Lipase</fullName>
    </recommendedName>
</protein>
<evidence type="ECO:0000256" key="4">
    <source>
        <dbReference type="ARBA" id="ARBA00022963"/>
    </source>
</evidence>
<evidence type="ECO:0000256" key="2">
    <source>
        <dbReference type="ARBA" id="ARBA00022729"/>
    </source>
</evidence>
<feature type="active site" description="Nucleophile" evidence="8">
    <location>
        <position position="172"/>
    </location>
</feature>
<dbReference type="OrthoDB" id="9974421at2759"/>
<dbReference type="FunFam" id="3.40.50.1820:FF:000057">
    <property type="entry name" value="Lipase"/>
    <property type="match status" value="1"/>
</dbReference>
<feature type="domain" description="Partial AB-hydrolase lipase" evidence="10">
    <location>
        <begin position="38"/>
        <end position="96"/>
    </location>
</feature>
<sequence length="402" mass="45334">MLLSWTAVVCLAAVCQGGRYKAPDPLEVRFPYNRIPTITELINDAGYKHEPHLVTTEDGHILALHRISQPAFTSEERGVPVLIISGFTYQADSFLALGNASLPFTLVNLGYDVWLGEKRGNERSLGHVEYEMDDFRNFNYSIHEQGIYDLPSLIDYILEATGRSQILYVGYSLSCGMVIVMNSERPEYNDKLQGVVFLAPAGHLKKLEENPFDYASGVAVLVSMIESQIQNRQWLLFGKLEMIKSLYLSCSNGIINLMCRTFINAFYGLSTTTNPKYLGYQLALATTTECIYTAKHLMQVIKHGRFCKYDYGKRKNMEVYGSSSPPNYNFNNTKAPVFLFYGTTDKMVTPDAAKRTGKEVGYLYDSATIKGFDHGDFLLSVSAPRNVYERIIDYFDTLTGKH</sequence>
<comment type="caution">
    <text evidence="11">The sequence shown here is derived from an EMBL/GenBank/DDBJ whole genome shotgun (WGS) entry which is preliminary data.</text>
</comment>
<feature type="chain" id="PRO_5035871870" description="Lipase" evidence="9">
    <location>
        <begin position="18"/>
        <end position="402"/>
    </location>
</feature>
<evidence type="ECO:0000256" key="3">
    <source>
        <dbReference type="ARBA" id="ARBA00022801"/>
    </source>
</evidence>
<feature type="active site" description="Charge relay system" evidence="8">
    <location>
        <position position="374"/>
    </location>
</feature>
<comment type="similarity">
    <text evidence="1 7">Belongs to the AB hydrolase superfamily. Lipase family.</text>
</comment>
<gene>
    <name evidence="11" type="ORF">GE061_003942</name>
</gene>
<evidence type="ECO:0000313" key="11">
    <source>
        <dbReference type="EMBL" id="KAF6201551.1"/>
    </source>
</evidence>
<reference evidence="11" key="1">
    <citation type="journal article" date="2021" name="Mol. Ecol. Resour.">
        <title>Apolygus lucorum genome provides insights into omnivorousness and mesophyll feeding.</title>
        <authorList>
            <person name="Liu Y."/>
            <person name="Liu H."/>
            <person name="Wang H."/>
            <person name="Huang T."/>
            <person name="Liu B."/>
            <person name="Yang B."/>
            <person name="Yin L."/>
            <person name="Li B."/>
            <person name="Zhang Y."/>
            <person name="Zhang S."/>
            <person name="Jiang F."/>
            <person name="Zhang X."/>
            <person name="Ren Y."/>
            <person name="Wang B."/>
            <person name="Wang S."/>
            <person name="Lu Y."/>
            <person name="Wu K."/>
            <person name="Fan W."/>
            <person name="Wang G."/>
        </authorList>
    </citation>
    <scope>NUCLEOTIDE SEQUENCE</scope>
    <source>
        <strain evidence="11">12Hb</strain>
    </source>
</reference>
<dbReference type="Gene3D" id="3.40.50.1820">
    <property type="entry name" value="alpha/beta hydrolase"/>
    <property type="match status" value="1"/>
</dbReference>
<evidence type="ECO:0000256" key="9">
    <source>
        <dbReference type="SAM" id="SignalP"/>
    </source>
</evidence>
<feature type="signal peptide" evidence="9">
    <location>
        <begin position="1"/>
        <end position="17"/>
    </location>
</feature>
<keyword evidence="2 9" id="KW-0732">Signal</keyword>
<dbReference type="InterPro" id="IPR025483">
    <property type="entry name" value="Lipase_euk"/>
</dbReference>
<evidence type="ECO:0000259" key="10">
    <source>
        <dbReference type="Pfam" id="PF04083"/>
    </source>
</evidence>
<keyword evidence="6" id="KW-0325">Glycoprotein</keyword>
<dbReference type="GO" id="GO:0016042">
    <property type="term" value="P:lipid catabolic process"/>
    <property type="evidence" value="ECO:0007669"/>
    <property type="project" value="UniProtKB-KW"/>
</dbReference>